<protein>
    <submittedName>
        <fullName evidence="1">Uncharacterized protein</fullName>
    </submittedName>
</protein>
<proteinExistence type="predicted"/>
<reference evidence="1" key="1">
    <citation type="journal article" date="2021" name="Proc. Natl. Acad. Sci. U.S.A.">
        <title>A Catalog of Tens of Thousands of Viruses from Human Metagenomes Reveals Hidden Associations with Chronic Diseases.</title>
        <authorList>
            <person name="Tisza M.J."/>
            <person name="Buck C.B."/>
        </authorList>
    </citation>
    <scope>NUCLEOTIDE SEQUENCE</scope>
    <source>
        <strain evidence="1">CtBeL15</strain>
    </source>
</reference>
<name>A0A8S5V020_9CAUD</name>
<evidence type="ECO:0000313" key="1">
    <source>
        <dbReference type="EMBL" id="DAG00080.1"/>
    </source>
</evidence>
<accession>A0A8S5V020</accession>
<organism evidence="1">
    <name type="scientific">Siphoviridae sp. ctBeL15</name>
    <dbReference type="NCBI Taxonomy" id="2825374"/>
    <lineage>
        <taxon>Viruses</taxon>
        <taxon>Duplodnaviria</taxon>
        <taxon>Heunggongvirae</taxon>
        <taxon>Uroviricota</taxon>
        <taxon>Caudoviricetes</taxon>
    </lineage>
</organism>
<dbReference type="EMBL" id="BK016176">
    <property type="protein sequence ID" value="DAG00080.1"/>
    <property type="molecule type" value="Genomic_DNA"/>
</dbReference>
<sequence>MGRAERRRVVRKFRTAWRRSFCLQEGDGGNGAAAL</sequence>